<sequence length="460" mass="51246">MALKNKYDVIIVGAGPAGIFAALEITNNSPLKVLIVEKGKDIEKRNCPMEQTGKCAHCSICDILSGWGGAGAFSDGKLNLSPQIGGFLDKYLDRQTLDELIDYVDKIYLKYGAPSLVYEPQPDVAERIKNQAAREGLLFIPSKIRHIGTEKCAYVLKAIKEELSKKVDIIFDSEASRIILTKGKVSGIELKDKRKFHAKYIVLAPGRAGSSWLSEEAKRLKLSTELNPVDVGVRVEVPASVCEELTRVCYEPKFIYYSKTFDDTVRTFCVNPYGVVVRENINGIWTVNGHSYADKKTDNTNFAILSSTYFTEPFREPILYGQSIARLANYLGQGVLIQRLGDLKKGRRSTQERILKNPVQPTLKDFTAGDLSFVLPYRYLVNILEMLEVLDKVMPGINSNHTLLYGVEIKFYSMRLKLTKQLETEIENLFAAGDGAGVSRGLIQASVSGILVAREILKRS</sequence>
<dbReference type="AlphaFoldDB" id="A0A0U9HRV0"/>
<dbReference type="InterPro" id="IPR003953">
    <property type="entry name" value="FAD-dep_OxRdtase_2_FAD-bd"/>
</dbReference>
<protein>
    <submittedName>
        <fullName evidence="5">Uncharacterized protein</fullName>
    </submittedName>
</protein>
<dbReference type="InterPro" id="IPR036188">
    <property type="entry name" value="FAD/NAD-bd_sf"/>
</dbReference>
<dbReference type="InterPro" id="IPR049516">
    <property type="entry name" value="FAD-depend_C"/>
</dbReference>
<dbReference type="PRINTS" id="PR00368">
    <property type="entry name" value="FADPNR"/>
</dbReference>
<dbReference type="GO" id="GO:0016491">
    <property type="term" value="F:oxidoreductase activity"/>
    <property type="evidence" value="ECO:0007669"/>
    <property type="project" value="UniProtKB-KW"/>
</dbReference>
<dbReference type="PANTHER" id="PTHR43106">
    <property type="entry name" value="DEHYDROGENASE-RELATED"/>
    <property type="match status" value="1"/>
</dbReference>
<dbReference type="Proteomes" id="UP000054976">
    <property type="component" value="Unassembled WGS sequence"/>
</dbReference>
<name>A0A0U9HRV0_9BACT</name>
<dbReference type="OrthoDB" id="9762921at2"/>
<dbReference type="PIRSF" id="PIRSF038984">
    <property type="entry name" value="FAD_binding_protein"/>
    <property type="match status" value="1"/>
</dbReference>
<evidence type="ECO:0000313" key="5">
    <source>
        <dbReference type="EMBL" id="GAQ95760.1"/>
    </source>
</evidence>
<keyword evidence="6" id="KW-1185">Reference proteome</keyword>
<evidence type="ECO:0000256" key="2">
    <source>
        <dbReference type="ARBA" id="ARBA00023002"/>
    </source>
</evidence>
<dbReference type="InterPro" id="IPR028348">
    <property type="entry name" value="FAD-binding_protein"/>
</dbReference>
<dbReference type="STRING" id="86166.TAGGR_3236"/>
<accession>A0A0U9HRV0</accession>
<evidence type="ECO:0000256" key="1">
    <source>
        <dbReference type="ARBA" id="ARBA00022630"/>
    </source>
</evidence>
<dbReference type="Pfam" id="PF00890">
    <property type="entry name" value="FAD_binding_2"/>
    <property type="match status" value="1"/>
</dbReference>
<evidence type="ECO:0000259" key="4">
    <source>
        <dbReference type="Pfam" id="PF21688"/>
    </source>
</evidence>
<comment type="caution">
    <text evidence="5">The sequence shown here is derived from an EMBL/GenBank/DDBJ whole genome shotgun (WGS) entry which is preliminary data.</text>
</comment>
<dbReference type="EMBL" id="BCNO01000003">
    <property type="protein sequence ID" value="GAQ95760.1"/>
    <property type="molecule type" value="Genomic_DNA"/>
</dbReference>
<feature type="domain" description="FAD-dependent protein C-terminal" evidence="4">
    <location>
        <begin position="231"/>
        <end position="409"/>
    </location>
</feature>
<organism evidence="5 6">
    <name type="scientific">Thermodesulfovibrio aggregans</name>
    <dbReference type="NCBI Taxonomy" id="86166"/>
    <lineage>
        <taxon>Bacteria</taxon>
        <taxon>Pseudomonadati</taxon>
        <taxon>Nitrospirota</taxon>
        <taxon>Thermodesulfovibrionia</taxon>
        <taxon>Thermodesulfovibrionales</taxon>
        <taxon>Thermodesulfovibrionaceae</taxon>
        <taxon>Thermodesulfovibrio</taxon>
    </lineage>
</organism>
<dbReference type="SUPFAM" id="SSF51905">
    <property type="entry name" value="FAD/NAD(P)-binding domain"/>
    <property type="match status" value="1"/>
</dbReference>
<dbReference type="PANTHER" id="PTHR43106:SF1">
    <property type="entry name" value="DEHYDROGENASE-RELATED"/>
    <property type="match status" value="1"/>
</dbReference>
<feature type="domain" description="FAD-dependent oxidoreductase 2 FAD-binding" evidence="3">
    <location>
        <begin position="8"/>
        <end position="40"/>
    </location>
</feature>
<evidence type="ECO:0000313" key="6">
    <source>
        <dbReference type="Proteomes" id="UP000054976"/>
    </source>
</evidence>
<keyword evidence="2" id="KW-0560">Oxidoreductase</keyword>
<keyword evidence="1" id="KW-0285">Flavoprotein</keyword>
<dbReference type="Pfam" id="PF21688">
    <property type="entry name" value="FAD-depend_C"/>
    <property type="match status" value="1"/>
</dbReference>
<proteinExistence type="predicted"/>
<dbReference type="RefSeq" id="WP_059177185.1">
    <property type="nucleotide sequence ID" value="NZ_BCNO01000003.1"/>
</dbReference>
<gene>
    <name evidence="5" type="ORF">TAGGR_3236</name>
</gene>
<reference evidence="6" key="1">
    <citation type="submission" date="2016-01" db="EMBL/GenBank/DDBJ databases">
        <title>Draft genome sequence of Thermodesulfovibrio aggregans strain TGE-P1.</title>
        <authorList>
            <person name="Sekiguchi Y."/>
            <person name="Ohashi A."/>
            <person name="Matsuura N."/>
            <person name="Tourlousse M.D."/>
        </authorList>
    </citation>
    <scope>NUCLEOTIDE SEQUENCE [LARGE SCALE GENOMIC DNA]</scope>
    <source>
        <strain evidence="6">TGE-P1</strain>
    </source>
</reference>
<dbReference type="Gene3D" id="3.50.50.60">
    <property type="entry name" value="FAD/NAD(P)-binding domain"/>
    <property type="match status" value="2"/>
</dbReference>
<evidence type="ECO:0000259" key="3">
    <source>
        <dbReference type="Pfam" id="PF00890"/>
    </source>
</evidence>